<gene>
    <name evidence="2" type="ORF">VCE7224_03314</name>
</gene>
<dbReference type="RefSeq" id="WP_065677090.1">
    <property type="nucleotide sequence ID" value="NZ_AP025464.1"/>
</dbReference>
<dbReference type="AlphaFoldDB" id="A0A1C3JH79"/>
<organism evidence="2 3">
    <name type="scientific">Vibrio celticus</name>
    <dbReference type="NCBI Taxonomy" id="446372"/>
    <lineage>
        <taxon>Bacteria</taxon>
        <taxon>Pseudomonadati</taxon>
        <taxon>Pseudomonadota</taxon>
        <taxon>Gammaproteobacteria</taxon>
        <taxon>Vibrionales</taxon>
        <taxon>Vibrionaceae</taxon>
        <taxon>Vibrio</taxon>
    </lineage>
</organism>
<accession>A0A1C3JH79</accession>
<evidence type="ECO:0000313" key="2">
    <source>
        <dbReference type="EMBL" id="SBT14550.1"/>
    </source>
</evidence>
<dbReference type="SUPFAM" id="SSF52540">
    <property type="entry name" value="P-loop containing nucleoside triphosphate hydrolases"/>
    <property type="match status" value="1"/>
</dbReference>
<proteinExistence type="predicted"/>
<protein>
    <recommendedName>
        <fullName evidence="4">DUF3732 domain-containing protein</fullName>
    </recommendedName>
</protein>
<evidence type="ECO:0000256" key="1">
    <source>
        <dbReference type="SAM" id="Coils"/>
    </source>
</evidence>
<feature type="coiled-coil region" evidence="1">
    <location>
        <begin position="192"/>
        <end position="226"/>
    </location>
</feature>
<evidence type="ECO:0000313" key="3">
    <source>
        <dbReference type="Proteomes" id="UP000092819"/>
    </source>
</evidence>
<dbReference type="Proteomes" id="UP000092819">
    <property type="component" value="Unassembled WGS sequence"/>
</dbReference>
<keyword evidence="3" id="KW-1185">Reference proteome</keyword>
<dbReference type="Gene3D" id="3.40.50.300">
    <property type="entry name" value="P-loop containing nucleotide triphosphate hydrolases"/>
    <property type="match status" value="1"/>
</dbReference>
<dbReference type="EMBL" id="FLQZ01000073">
    <property type="protein sequence ID" value="SBT14550.1"/>
    <property type="molecule type" value="Genomic_DNA"/>
</dbReference>
<dbReference type="Pfam" id="PF12532">
    <property type="entry name" value="DUF3732"/>
    <property type="match status" value="1"/>
</dbReference>
<reference evidence="3" key="1">
    <citation type="submission" date="2016-06" db="EMBL/GenBank/DDBJ databases">
        <authorList>
            <person name="Rodrigo-Torres L."/>
            <person name="Arahal D.R."/>
        </authorList>
    </citation>
    <scope>NUCLEOTIDE SEQUENCE [LARGE SCALE GENOMIC DNA]</scope>
    <source>
        <strain evidence="3">CECT 7224</strain>
    </source>
</reference>
<evidence type="ECO:0008006" key="4">
    <source>
        <dbReference type="Google" id="ProtNLM"/>
    </source>
</evidence>
<name>A0A1C3JH79_9VIBR</name>
<sequence>MKSWNLESIRFYSLDGKTRDLNFSLGEVNIITGDSNTGKTAIIRVIDYCLGSSSCRIPSFIKDRTSFVLTKWTNGDVDLIVSRAIPKKSAKTSTKMFVEYGACVNVPGKIEDLKGRASLEQARLAIEKLFGIGNAYQGGDSSIADRNRISIRQATPYMYLTKNVVDSDTILMHGLDDSRAAPMIVGAMPFFLGAQKEDEIAAERRLKQLEKMIEAEVKRKENLNKSNLDFINKCHSLLRESRQVGIYENQELPVEADALIERLLNVSKWDFKKVNIPNEDEINSLIKDKSCIHSEISRLKRKRKSALNIGSESSSFKSTVESQTKKLKSLDLYNCYDVHVCPICDSNIAEVNEVVEKINGSFKSLEFERKVVSKHKPNVDNLIRSIDEEIELNTREIVNLDNNIKSLIAESEEAKRFNNLSQRAARISGRISYFLDSHDFNSSFDSTRLNAYIEEKEELEERFNIERKMQRLSIIENTISNYASEVMKDLPRGIPCDTSKIQFFSKKPSVVLYDNEAGREYQFDDVGSDENYLTIHLSLIFGMQRYLKEAKRPVPNFVVIDQVSRPYFSMKEGNESEVELKVGVSNTQMDEDTLALKQYFDFLFDEVERRSGLQVLVLEHAYFSDDKRYKNAVKYRWHKVGTEKLIPEEWPVS</sequence>
<keyword evidence="1" id="KW-0175">Coiled coil</keyword>
<dbReference type="InterPro" id="IPR022205">
    <property type="entry name" value="DUF3732"/>
</dbReference>
<dbReference type="InterPro" id="IPR027417">
    <property type="entry name" value="P-loop_NTPase"/>
</dbReference>